<dbReference type="Gene3D" id="3.40.630.10">
    <property type="entry name" value="Zn peptidases"/>
    <property type="match status" value="1"/>
</dbReference>
<evidence type="ECO:0000313" key="2">
    <source>
        <dbReference type="EMBL" id="GAA0479147.1"/>
    </source>
</evidence>
<comment type="caution">
    <text evidence="2">The sequence shown here is derived from an EMBL/GenBank/DDBJ whole genome shotgun (WGS) entry which is preliminary data.</text>
</comment>
<name>A0ABN1AKY0_9SPHN</name>
<feature type="domain" description="Peptidase M28" evidence="1">
    <location>
        <begin position="219"/>
        <end position="405"/>
    </location>
</feature>
<evidence type="ECO:0000313" key="3">
    <source>
        <dbReference type="Proteomes" id="UP001500713"/>
    </source>
</evidence>
<organism evidence="2 3">
    <name type="scientific">Parasphingorhabdus litoris</name>
    <dbReference type="NCBI Taxonomy" id="394733"/>
    <lineage>
        <taxon>Bacteria</taxon>
        <taxon>Pseudomonadati</taxon>
        <taxon>Pseudomonadota</taxon>
        <taxon>Alphaproteobacteria</taxon>
        <taxon>Sphingomonadales</taxon>
        <taxon>Sphingomonadaceae</taxon>
        <taxon>Parasphingorhabdus</taxon>
    </lineage>
</organism>
<gene>
    <name evidence="2" type="ORF">GCM10009096_21450</name>
</gene>
<dbReference type="PANTHER" id="PTHR12147">
    <property type="entry name" value="METALLOPEPTIDASE M28 FAMILY MEMBER"/>
    <property type="match status" value="1"/>
</dbReference>
<dbReference type="Proteomes" id="UP001500713">
    <property type="component" value="Unassembled WGS sequence"/>
</dbReference>
<keyword evidence="3" id="KW-1185">Reference proteome</keyword>
<dbReference type="Gene3D" id="3.50.30.30">
    <property type="match status" value="1"/>
</dbReference>
<dbReference type="InterPro" id="IPR007484">
    <property type="entry name" value="Peptidase_M28"/>
</dbReference>
<dbReference type="SUPFAM" id="SSF53187">
    <property type="entry name" value="Zn-dependent exopeptidases"/>
    <property type="match status" value="1"/>
</dbReference>
<accession>A0ABN1AKY0</accession>
<proteinExistence type="predicted"/>
<protein>
    <recommendedName>
        <fullName evidence="1">Peptidase M28 domain-containing protein</fullName>
    </recommendedName>
</protein>
<dbReference type="EMBL" id="BAAAEM010000002">
    <property type="protein sequence ID" value="GAA0479147.1"/>
    <property type="molecule type" value="Genomic_DNA"/>
</dbReference>
<dbReference type="InterPro" id="IPR045175">
    <property type="entry name" value="M28_fam"/>
</dbReference>
<reference evidence="2 3" key="1">
    <citation type="journal article" date="2019" name="Int. J. Syst. Evol. Microbiol.">
        <title>The Global Catalogue of Microorganisms (GCM) 10K type strain sequencing project: providing services to taxonomists for standard genome sequencing and annotation.</title>
        <authorList>
            <consortium name="The Broad Institute Genomics Platform"/>
            <consortium name="The Broad Institute Genome Sequencing Center for Infectious Disease"/>
            <person name="Wu L."/>
            <person name="Ma J."/>
        </authorList>
    </citation>
    <scope>NUCLEOTIDE SEQUENCE [LARGE SCALE GENOMIC DNA]</scope>
    <source>
        <strain evidence="2 3">JCM 14162</strain>
    </source>
</reference>
<dbReference type="PANTHER" id="PTHR12147:SF26">
    <property type="entry name" value="PEPTIDASE M28 DOMAIN-CONTAINING PROTEIN"/>
    <property type="match status" value="1"/>
</dbReference>
<evidence type="ECO:0000259" key="1">
    <source>
        <dbReference type="Pfam" id="PF04389"/>
    </source>
</evidence>
<dbReference type="Pfam" id="PF04389">
    <property type="entry name" value="Peptidase_M28"/>
    <property type="match status" value="1"/>
</dbReference>
<sequence length="413" mass="44621">MNTATQQTVNDTHRENVTTFLKHLTVDITDRSVASDGNRAATAYFEARVSKNGWSTQAQWFDAIDWIGDIALLTSDDGTIFEVFPSPYAPGIEVSGPLMAASTTEDLLHSDAAGMLLLLYGDIAREPLMPKRFPFFAIEEHQRIVAGLENSGASAIITAAAADSIIAGGAYPAPMIEDGDFNVPSVFMTEKEGERLLPYVGQRLTLVSESRRIAGKAANIIARINAGAIHRIVITAHIDAKKNVQGALDNGTGVATLLLLSHMLKDYRGDFCIELVALNGEDHYAVPGQVAYMNSNHDTFDTIALNINIDGVGYFEGDTAYSFFNLPENINELAVAELLGAPEACAGIEWPQGDHSMFVQSGCPAIAVTSDWLLENMATQTITHTTKDTVDLVDPDKVVACALALERFIDRLS</sequence>